<keyword evidence="4" id="KW-1185">Reference proteome</keyword>
<evidence type="ECO:0000256" key="1">
    <source>
        <dbReference type="SAM" id="MobiDB-lite"/>
    </source>
</evidence>
<dbReference type="InterPro" id="IPR048339">
    <property type="entry name" value="Mediator_Med16_C"/>
</dbReference>
<organism evidence="3 4">
    <name type="scientific">Microbotryum intermedium</name>
    <dbReference type="NCBI Taxonomy" id="269621"/>
    <lineage>
        <taxon>Eukaryota</taxon>
        <taxon>Fungi</taxon>
        <taxon>Dikarya</taxon>
        <taxon>Basidiomycota</taxon>
        <taxon>Pucciniomycotina</taxon>
        <taxon>Microbotryomycetes</taxon>
        <taxon>Microbotryales</taxon>
        <taxon>Microbotryaceae</taxon>
        <taxon>Microbotryum</taxon>
    </lineage>
</organism>
<dbReference type="AlphaFoldDB" id="A0A238FBQ7"/>
<dbReference type="Pfam" id="PF20719">
    <property type="entry name" value="Med16_C"/>
    <property type="match status" value="1"/>
</dbReference>
<feature type="domain" description="Mediator complex subunit 16 C-terminal" evidence="2">
    <location>
        <begin position="1032"/>
        <end position="1093"/>
    </location>
</feature>
<name>A0A238FBQ7_9BASI</name>
<feature type="region of interest" description="Disordered" evidence="1">
    <location>
        <begin position="469"/>
        <end position="488"/>
    </location>
</feature>
<feature type="compositionally biased region" description="Low complexity" evidence="1">
    <location>
        <begin position="471"/>
        <end position="483"/>
    </location>
</feature>
<evidence type="ECO:0000259" key="2">
    <source>
        <dbReference type="Pfam" id="PF20719"/>
    </source>
</evidence>
<evidence type="ECO:0000313" key="4">
    <source>
        <dbReference type="Proteomes" id="UP000198372"/>
    </source>
</evidence>
<sequence length="1099" mass="119139">MSSQPKRSDEATSIAPCSKRLKTRRLKAFQASTWFDQFQLDPQQPHDPSRQSALRTAALLYSVTHETRWYVLHPIYRPWPLEQELQLEADRNRLPRPGSSPAWSCTNLLAVPLPPNFTSSSSSSSSSSSNRLAVHLTHLAATASAPRPRLDLSLFLPPSSTPSHITHLSFSPCGAYLLVSSTSDKGDKADRLTVFEQLEGCIDEWGIVCHESLDRFGATPSDPARVKTLVSARWIGESKKWWPTPDESTSSKPFFSTPPRSAPVPGCAFVAVLSSSEVLFVHLPRTIPMIPLTALLPLRPSPPHTHLSLIALPTAPSYVPGVPGASPSTNAVDSIVANLVDATSNLAVPNPTLTSGPQALKQELEAAQASASSNQATRQRRVIRSALGAVGGASEIEKTAIELGETTFLIATTFKTIRKRNRRVKKPEIAKGVEAMGTMVVPSTMAARDSPDPDDDEFGLTDFNALDEAFGNGSSTKAGTGTTKEGDDQALKGIEDDEDIWDEGEEAQGKIEMSELRIEMGIAAEGPKVTLKPLGPVFLNEPNSREQGDVGGLQGELVQLDWVEQVAGVDNGLHLLAVTTTVSSESANMSNNDSNLVQGPSSTLTTWSFSEEPYILAEAFASLEQKKGEATTGQKERNSRRMHSLTREGVVSCLDTRHTTLSYGSVVVGIEKEGEGLGTRLIVLDSSTLQEASGIAPTVLPRNDLYSELAFSTSSALVCSLPVGSARLFRPTICALNLGEVAQDASTLSTRLALSFVQQSDNSDIIGRIIGAKDDVQTLAVIVETRNKLQRMLPGSAVFENTPLMFELMGTIATIYNSSPGLSLRGSIASDLLRLGVCLRAYRQCERRDCNQPVPAPADLSIPTYRCESDAVWALISHASWFCDFSRQLTQTCSSVESNDDETSKTLDPAWVLLLHPFSRGLIKSIVEAILGLQAFLRGFPVHQNFMVDMAKMVLDDAVEYNGLILTEWRKVLVGFEGGLKVEEDVIKDALVEFSIPPGSVDTHVLSTITRALSNPSLFLPKGLPTPPSSSDSNSPSTKYDIVRYCKLDRDGSFKVCTRCGEKAERKVGNETGKWAAYELGWEVKCMCGGAWRAEKVEE</sequence>
<dbReference type="Proteomes" id="UP000198372">
    <property type="component" value="Unassembled WGS sequence"/>
</dbReference>
<dbReference type="OrthoDB" id="2535907at2759"/>
<accession>A0A238FBQ7</accession>
<reference evidence="4" key="1">
    <citation type="submission" date="2016-09" db="EMBL/GenBank/DDBJ databases">
        <authorList>
            <person name="Jeantristanb JTB J.-T."/>
            <person name="Ricardo R."/>
        </authorList>
    </citation>
    <scope>NUCLEOTIDE SEQUENCE [LARGE SCALE GENOMIC DNA]</scope>
</reference>
<evidence type="ECO:0000313" key="3">
    <source>
        <dbReference type="EMBL" id="SCV69521.1"/>
    </source>
</evidence>
<proteinExistence type="predicted"/>
<protein>
    <submittedName>
        <fullName evidence="3">BQ2448_2541 protein</fullName>
    </submittedName>
</protein>
<dbReference type="STRING" id="269621.A0A238FBQ7"/>
<gene>
    <name evidence="3" type="ORF">BQ2448_2541</name>
</gene>
<dbReference type="EMBL" id="FMSP01000004">
    <property type="protein sequence ID" value="SCV69521.1"/>
    <property type="molecule type" value="Genomic_DNA"/>
</dbReference>